<dbReference type="AlphaFoldDB" id="A0A511JGM5"/>
<organism evidence="2 3">
    <name type="scientific">Cellulomonas terrae</name>
    <dbReference type="NCBI Taxonomy" id="311234"/>
    <lineage>
        <taxon>Bacteria</taxon>
        <taxon>Bacillati</taxon>
        <taxon>Actinomycetota</taxon>
        <taxon>Actinomycetes</taxon>
        <taxon>Micrococcales</taxon>
        <taxon>Cellulomonadaceae</taxon>
        <taxon>Cellulomonas</taxon>
    </lineage>
</organism>
<proteinExistence type="predicted"/>
<feature type="transmembrane region" description="Helical" evidence="1">
    <location>
        <begin position="12"/>
        <end position="38"/>
    </location>
</feature>
<keyword evidence="1" id="KW-0472">Membrane</keyword>
<sequence>MARRSVRAQDESGFTLIELVVAMVCLTAMAMAVIGVIVNSQSQSMTNRNRVAAANLAAREIDLVREQFGASDSGPIDVANEGLRVNPHPLTGGTAGQPLVVDGVPYTVTRAVEWNITGTGASACEGGSLVAYPSLGVTVSVTWPSMGSVQPVQNSAAFAPDKDTGVSTTDSFIASKVVDQDGKPLANIPVNAGSTAYTDSTGCAIIRVSPGLSGSTYAVSIADPSYVDLSGTVNPTKSTGTLQRGRIYSGASFAVGKAGSVTVNLVRADGAPLTNAQVNGSTVTLVASQYSGSSGKTSRVMTGVTTTFTGLYPTSYGAYFGSTAPAGGFTVTKLNPGGSLAIDVVFEMAHITAVNLPAGTTQLAAVPAGTAWSPTLCSSAPLRVAVSGSTAELDALPGSYDLYAVGPTFACSPGPAAQPFTSGDNPDTTWSQTQLQITGAPGATIMAVDQALSGVLTLTTCPSGLPAGIVRNIDGARGGFIDMPAGTWYVWQVSGTGTCASYPIGLGAIGVPYGMQTSKAWALGSVNLEVTGIPSGRSLVVHTAPVTACSSTATTPTTTLYKSATATTTTSYMTSVSRSTANTTYYAYIWNKSASTTNKCTAIGTFVVGPLTGPTLTKPASSSTTDVKGP</sequence>
<dbReference type="EMBL" id="BJWH01000002">
    <property type="protein sequence ID" value="GEL97151.1"/>
    <property type="molecule type" value="Genomic_DNA"/>
</dbReference>
<keyword evidence="3" id="KW-1185">Reference proteome</keyword>
<evidence type="ECO:0000256" key="1">
    <source>
        <dbReference type="SAM" id="Phobius"/>
    </source>
</evidence>
<keyword evidence="1" id="KW-0812">Transmembrane</keyword>
<evidence type="ECO:0000313" key="2">
    <source>
        <dbReference type="EMBL" id="GEL97151.1"/>
    </source>
</evidence>
<dbReference type="InterPro" id="IPR012902">
    <property type="entry name" value="N_methyl_site"/>
</dbReference>
<evidence type="ECO:0000313" key="3">
    <source>
        <dbReference type="Proteomes" id="UP000321049"/>
    </source>
</evidence>
<dbReference type="OrthoDB" id="5244741at2"/>
<dbReference type="RefSeq" id="WP_146844714.1">
    <property type="nucleotide sequence ID" value="NZ_BJWH01000002.1"/>
</dbReference>
<dbReference type="Pfam" id="PF07963">
    <property type="entry name" value="N_methyl"/>
    <property type="match status" value="1"/>
</dbReference>
<comment type="caution">
    <text evidence="2">The sequence shown here is derived from an EMBL/GenBank/DDBJ whole genome shotgun (WGS) entry which is preliminary data.</text>
</comment>
<dbReference type="Proteomes" id="UP000321049">
    <property type="component" value="Unassembled WGS sequence"/>
</dbReference>
<protein>
    <recommendedName>
        <fullName evidence="4">Prepilin-type N-terminal cleavage/methylation domain-containing protein</fullName>
    </recommendedName>
</protein>
<gene>
    <name evidence="2" type="ORF">CTE05_06980</name>
</gene>
<accession>A0A511JGM5</accession>
<keyword evidence="1" id="KW-1133">Transmembrane helix</keyword>
<name>A0A511JGM5_9CELL</name>
<reference evidence="2 3" key="1">
    <citation type="submission" date="2019-07" db="EMBL/GenBank/DDBJ databases">
        <title>Whole genome shotgun sequence of Cellulomonas terrae NBRC 100819.</title>
        <authorList>
            <person name="Hosoyama A."/>
            <person name="Uohara A."/>
            <person name="Ohji S."/>
            <person name="Ichikawa N."/>
        </authorList>
    </citation>
    <scope>NUCLEOTIDE SEQUENCE [LARGE SCALE GENOMIC DNA]</scope>
    <source>
        <strain evidence="2 3">NBRC 100819</strain>
    </source>
</reference>
<evidence type="ECO:0008006" key="4">
    <source>
        <dbReference type="Google" id="ProtNLM"/>
    </source>
</evidence>